<dbReference type="Proteomes" id="UP000054097">
    <property type="component" value="Unassembled WGS sequence"/>
</dbReference>
<evidence type="ECO:0000313" key="13">
    <source>
        <dbReference type="Proteomes" id="UP000054097"/>
    </source>
</evidence>
<protein>
    <recommendedName>
        <fullName evidence="8">U3 small nucleolar ribonucleoprotein protein IMP3</fullName>
    </recommendedName>
    <alternativeName>
        <fullName evidence="9">U3 small nucleolar ribonucleoprotein protein imp3</fullName>
    </alternativeName>
</protein>
<evidence type="ECO:0000313" key="12">
    <source>
        <dbReference type="EMBL" id="KIM27245.1"/>
    </source>
</evidence>
<dbReference type="GO" id="GO:0030515">
    <property type="term" value="F:snoRNA binding"/>
    <property type="evidence" value="ECO:0007669"/>
    <property type="project" value="TreeGrafter"/>
</dbReference>
<evidence type="ECO:0000256" key="5">
    <source>
        <dbReference type="ARBA" id="ARBA00022884"/>
    </source>
</evidence>
<feature type="domain" description="Small ribosomal subunit protein uS4 N-terminal" evidence="11">
    <location>
        <begin position="3"/>
        <end position="107"/>
    </location>
</feature>
<evidence type="ECO:0000256" key="6">
    <source>
        <dbReference type="ARBA" id="ARBA00023242"/>
    </source>
</evidence>
<reference evidence="13" key="2">
    <citation type="submission" date="2015-01" db="EMBL/GenBank/DDBJ databases">
        <title>Evolutionary Origins and Diversification of the Mycorrhizal Mutualists.</title>
        <authorList>
            <consortium name="DOE Joint Genome Institute"/>
            <consortium name="Mycorrhizal Genomics Consortium"/>
            <person name="Kohler A."/>
            <person name="Kuo A."/>
            <person name="Nagy L.G."/>
            <person name="Floudas D."/>
            <person name="Copeland A."/>
            <person name="Barry K.W."/>
            <person name="Cichocki N."/>
            <person name="Veneault-Fourrey C."/>
            <person name="LaButti K."/>
            <person name="Lindquist E.A."/>
            <person name="Lipzen A."/>
            <person name="Lundell T."/>
            <person name="Morin E."/>
            <person name="Murat C."/>
            <person name="Riley R."/>
            <person name="Ohm R."/>
            <person name="Sun H."/>
            <person name="Tunlid A."/>
            <person name="Henrissat B."/>
            <person name="Grigoriev I.V."/>
            <person name="Hibbett D.S."/>
            <person name="Martin F."/>
        </authorList>
    </citation>
    <scope>NUCLEOTIDE SEQUENCE [LARGE SCALE GENOMIC DNA]</scope>
    <source>
        <strain evidence="13">MAFF 305830</strain>
    </source>
</reference>
<dbReference type="STRING" id="933852.A0A0C3ARP6"/>
<dbReference type="FunFam" id="3.10.290.10:FF:000006">
    <property type="entry name" value="U3 small nucleolar ribonucleoprotein IMP3"/>
    <property type="match status" value="1"/>
</dbReference>
<dbReference type="OrthoDB" id="10248812at2759"/>
<evidence type="ECO:0000256" key="10">
    <source>
        <dbReference type="PROSITE-ProRule" id="PRU00182"/>
    </source>
</evidence>
<keyword evidence="3" id="KW-0690">Ribosome biogenesis</keyword>
<dbReference type="InterPro" id="IPR036986">
    <property type="entry name" value="S4_RNA-bd_sf"/>
</dbReference>
<proteinExistence type="inferred from homology"/>
<comment type="similarity">
    <text evidence="2">Belongs to the universal ribosomal protein uS4 family.</text>
</comment>
<dbReference type="GO" id="GO:0042274">
    <property type="term" value="P:ribosomal small subunit biogenesis"/>
    <property type="evidence" value="ECO:0007669"/>
    <property type="project" value="TreeGrafter"/>
</dbReference>
<dbReference type="SMART" id="SM01390">
    <property type="entry name" value="Ribosomal_S4"/>
    <property type="match status" value="1"/>
</dbReference>
<reference evidence="12 13" key="1">
    <citation type="submission" date="2014-04" db="EMBL/GenBank/DDBJ databases">
        <authorList>
            <consortium name="DOE Joint Genome Institute"/>
            <person name="Kuo A."/>
            <person name="Zuccaro A."/>
            <person name="Kohler A."/>
            <person name="Nagy L.G."/>
            <person name="Floudas D."/>
            <person name="Copeland A."/>
            <person name="Barry K.W."/>
            <person name="Cichocki N."/>
            <person name="Veneault-Fourrey C."/>
            <person name="LaButti K."/>
            <person name="Lindquist E.A."/>
            <person name="Lipzen A."/>
            <person name="Lundell T."/>
            <person name="Morin E."/>
            <person name="Murat C."/>
            <person name="Sun H."/>
            <person name="Tunlid A."/>
            <person name="Henrissat B."/>
            <person name="Grigoriev I.V."/>
            <person name="Hibbett D.S."/>
            <person name="Martin F."/>
            <person name="Nordberg H.P."/>
            <person name="Cantor M.N."/>
            <person name="Hua S.X."/>
        </authorList>
    </citation>
    <scope>NUCLEOTIDE SEQUENCE [LARGE SCALE GENOMIC DNA]</scope>
    <source>
        <strain evidence="12 13">MAFF 305830</strain>
    </source>
</reference>
<dbReference type="Pfam" id="PF01479">
    <property type="entry name" value="S4"/>
    <property type="match status" value="1"/>
</dbReference>
<evidence type="ECO:0000256" key="4">
    <source>
        <dbReference type="ARBA" id="ARBA00022730"/>
    </source>
</evidence>
<evidence type="ECO:0000256" key="3">
    <source>
        <dbReference type="ARBA" id="ARBA00022517"/>
    </source>
</evidence>
<dbReference type="EMBL" id="KN824300">
    <property type="protein sequence ID" value="KIM27245.1"/>
    <property type="molecule type" value="Genomic_DNA"/>
</dbReference>
<evidence type="ECO:0000256" key="7">
    <source>
        <dbReference type="ARBA" id="ARBA00023274"/>
    </source>
</evidence>
<keyword evidence="5 10" id="KW-0694">RNA-binding</keyword>
<dbReference type="Gene3D" id="3.10.290.10">
    <property type="entry name" value="RNA-binding S4 domain"/>
    <property type="match status" value="1"/>
</dbReference>
<dbReference type="HOGENOM" id="CLU_097281_0_0_1"/>
<keyword evidence="13" id="KW-1185">Reference proteome</keyword>
<dbReference type="CDD" id="cd00165">
    <property type="entry name" value="S4"/>
    <property type="match status" value="1"/>
</dbReference>
<dbReference type="SUPFAM" id="SSF55174">
    <property type="entry name" value="Alpha-L RNA-binding motif"/>
    <property type="match status" value="1"/>
</dbReference>
<dbReference type="PROSITE" id="PS50889">
    <property type="entry name" value="S4"/>
    <property type="match status" value="1"/>
</dbReference>
<dbReference type="AlphaFoldDB" id="A0A0C3ARP6"/>
<dbReference type="GO" id="GO:0034457">
    <property type="term" value="C:Mpp10 complex"/>
    <property type="evidence" value="ECO:0007669"/>
    <property type="project" value="TreeGrafter"/>
</dbReference>
<evidence type="ECO:0000259" key="11">
    <source>
        <dbReference type="SMART" id="SM01390"/>
    </source>
</evidence>
<evidence type="ECO:0000256" key="1">
    <source>
        <dbReference type="ARBA" id="ARBA00004604"/>
    </source>
</evidence>
<gene>
    <name evidence="12" type="ORF">M408DRAFT_330150</name>
</gene>
<organism evidence="12 13">
    <name type="scientific">Serendipita vermifera MAFF 305830</name>
    <dbReference type="NCBI Taxonomy" id="933852"/>
    <lineage>
        <taxon>Eukaryota</taxon>
        <taxon>Fungi</taxon>
        <taxon>Dikarya</taxon>
        <taxon>Basidiomycota</taxon>
        <taxon>Agaricomycotina</taxon>
        <taxon>Agaricomycetes</taxon>
        <taxon>Sebacinales</taxon>
        <taxon>Serendipitaceae</taxon>
        <taxon>Serendipita</taxon>
    </lineage>
</organism>
<accession>A0A0C3ARP6</accession>
<comment type="subcellular location">
    <subcellularLocation>
        <location evidence="1">Nucleus</location>
        <location evidence="1">Nucleolus</location>
    </subcellularLocation>
</comment>
<evidence type="ECO:0000256" key="2">
    <source>
        <dbReference type="ARBA" id="ARBA00007465"/>
    </source>
</evidence>
<evidence type="ECO:0000256" key="9">
    <source>
        <dbReference type="ARBA" id="ARBA00072223"/>
    </source>
</evidence>
<keyword evidence="4" id="KW-0699">rRNA-binding</keyword>
<dbReference type="GO" id="GO:0019843">
    <property type="term" value="F:rRNA binding"/>
    <property type="evidence" value="ECO:0007669"/>
    <property type="project" value="UniProtKB-KW"/>
</dbReference>
<dbReference type="InterPro" id="IPR001912">
    <property type="entry name" value="Ribosomal_uS4_N"/>
</dbReference>
<dbReference type="InterPro" id="IPR002942">
    <property type="entry name" value="S4_RNA-bd"/>
</dbReference>
<dbReference type="Pfam" id="PF00163">
    <property type="entry name" value="Ribosomal_S4"/>
    <property type="match status" value="1"/>
</dbReference>
<keyword evidence="7" id="KW-0687">Ribonucleoprotein</keyword>
<dbReference type="GO" id="GO:0032040">
    <property type="term" value="C:small-subunit processome"/>
    <property type="evidence" value="ECO:0007669"/>
    <property type="project" value="TreeGrafter"/>
</dbReference>
<name>A0A0C3ARP6_SERVB</name>
<sequence length="182" mass="21489">MRELKYHEKKLLKKVDFLNWKQDSNLREIKVMRRYHIQDREDYHKYNKLCGQIRSYAHRLSLLPAQDPFRPKMEGQLLSKLYDMGVLNTTAKLSDIENKLTVAAFCRRRLGVVVCRLKMAETVTAAVTFIEQGHIRVGPDTITDPAYLVTRNMEDYVTWVDTSKLRRTVMTYNDELDDFDLL</sequence>
<keyword evidence="6" id="KW-0539">Nucleus</keyword>
<dbReference type="InterPro" id="IPR022801">
    <property type="entry name" value="Ribosomal_uS4"/>
</dbReference>
<dbReference type="PANTHER" id="PTHR11831:SF1">
    <property type="entry name" value="U3 SMALL NUCLEOLAR RIBONUCLEOPROTEIN PROTEIN IMP3"/>
    <property type="match status" value="1"/>
</dbReference>
<evidence type="ECO:0000256" key="8">
    <source>
        <dbReference type="ARBA" id="ARBA00069727"/>
    </source>
</evidence>
<dbReference type="GO" id="GO:0006364">
    <property type="term" value="P:rRNA processing"/>
    <property type="evidence" value="ECO:0007669"/>
    <property type="project" value="TreeGrafter"/>
</dbReference>
<dbReference type="PANTHER" id="PTHR11831">
    <property type="entry name" value="30S 40S RIBOSOMAL PROTEIN"/>
    <property type="match status" value="1"/>
</dbReference>